<sequence length="65" mass="7386">MANCSMCFDGKIIDESHPDYERLDNELIRLIDGGEFSYYTAFKRATRLYPAVMDCPDCKGTGIVE</sequence>
<evidence type="ECO:0000313" key="1">
    <source>
        <dbReference type="EMBL" id="MBD3108002.1"/>
    </source>
</evidence>
<keyword evidence="2" id="KW-1185">Reference proteome</keyword>
<name>A0A927CUE1_9BACI</name>
<gene>
    <name evidence="1" type="ORF">IEO70_06450</name>
</gene>
<dbReference type="Proteomes" id="UP000602076">
    <property type="component" value="Unassembled WGS sequence"/>
</dbReference>
<dbReference type="EMBL" id="JACXSI010000012">
    <property type="protein sequence ID" value="MBD3108002.1"/>
    <property type="molecule type" value="Genomic_DNA"/>
</dbReference>
<protein>
    <submittedName>
        <fullName evidence="1">Uncharacterized protein</fullName>
    </submittedName>
</protein>
<comment type="caution">
    <text evidence="1">The sequence shown here is derived from an EMBL/GenBank/DDBJ whole genome shotgun (WGS) entry which is preliminary data.</text>
</comment>
<reference evidence="1" key="1">
    <citation type="submission" date="2020-09" db="EMBL/GenBank/DDBJ databases">
        <title>Bacillus faecalis sp. nov., a moderately halophilic bacterium isolated from cow faeces.</title>
        <authorList>
            <person name="Jiang L."/>
            <person name="Lee J."/>
        </authorList>
    </citation>
    <scope>NUCLEOTIDE SEQUENCE</scope>
    <source>
        <strain evidence="1">AGMB 02131</strain>
    </source>
</reference>
<dbReference type="RefSeq" id="WP_190997542.1">
    <property type="nucleotide sequence ID" value="NZ_JACXSI010000012.1"/>
</dbReference>
<organism evidence="1 2">
    <name type="scientific">Peribacillus faecalis</name>
    <dbReference type="NCBI Taxonomy" id="2772559"/>
    <lineage>
        <taxon>Bacteria</taxon>
        <taxon>Bacillati</taxon>
        <taxon>Bacillota</taxon>
        <taxon>Bacilli</taxon>
        <taxon>Bacillales</taxon>
        <taxon>Bacillaceae</taxon>
        <taxon>Peribacillus</taxon>
    </lineage>
</organism>
<evidence type="ECO:0000313" key="2">
    <source>
        <dbReference type="Proteomes" id="UP000602076"/>
    </source>
</evidence>
<accession>A0A927CUE1</accession>
<dbReference type="AlphaFoldDB" id="A0A927CUE1"/>
<proteinExistence type="predicted"/>